<keyword evidence="3" id="KW-1185">Reference proteome</keyword>
<dbReference type="EMBL" id="DF977504">
    <property type="protein sequence ID" value="GAW26967.1"/>
    <property type="molecule type" value="Genomic_DNA"/>
</dbReference>
<reference evidence="2" key="1">
    <citation type="submission" date="2016-03" db="EMBL/GenBank/DDBJ databases">
        <title>Draft genome sequence of Rosellinia necatrix.</title>
        <authorList>
            <person name="Kanematsu S."/>
        </authorList>
    </citation>
    <scope>NUCLEOTIDE SEQUENCE [LARGE SCALE GENOMIC DNA]</scope>
    <source>
        <strain evidence="2">W97</strain>
    </source>
</reference>
<evidence type="ECO:0000313" key="3">
    <source>
        <dbReference type="Proteomes" id="UP000054516"/>
    </source>
</evidence>
<organism evidence="2">
    <name type="scientific">Rosellinia necatrix</name>
    <name type="common">White root-rot fungus</name>
    <dbReference type="NCBI Taxonomy" id="77044"/>
    <lineage>
        <taxon>Eukaryota</taxon>
        <taxon>Fungi</taxon>
        <taxon>Dikarya</taxon>
        <taxon>Ascomycota</taxon>
        <taxon>Pezizomycotina</taxon>
        <taxon>Sordariomycetes</taxon>
        <taxon>Xylariomycetidae</taxon>
        <taxon>Xylariales</taxon>
        <taxon>Xylariaceae</taxon>
        <taxon>Rosellinia</taxon>
    </lineage>
</organism>
<gene>
    <name evidence="2" type="ORF">SAMD00023353_5900460</name>
</gene>
<evidence type="ECO:0000256" key="1">
    <source>
        <dbReference type="SAM" id="MobiDB-lite"/>
    </source>
</evidence>
<feature type="region of interest" description="Disordered" evidence="1">
    <location>
        <begin position="1"/>
        <end position="60"/>
    </location>
</feature>
<proteinExistence type="predicted"/>
<feature type="compositionally biased region" description="Basic and acidic residues" evidence="1">
    <location>
        <begin position="15"/>
        <end position="41"/>
    </location>
</feature>
<sequence length="60" mass="6694">MIDKIKTSSSTLAEILRDSSKKTEREAEKPSQPTADDRNKADTPPVSDPKATNKRKRPRA</sequence>
<evidence type="ECO:0000313" key="2">
    <source>
        <dbReference type="EMBL" id="GAW26967.1"/>
    </source>
</evidence>
<dbReference type="Proteomes" id="UP000054516">
    <property type="component" value="Unassembled WGS sequence"/>
</dbReference>
<accession>A0A1S8AA75</accession>
<protein>
    <submittedName>
        <fullName evidence="2">Uncharacterized protein</fullName>
    </submittedName>
</protein>
<dbReference type="AlphaFoldDB" id="A0A1S8AA75"/>
<name>A0A1S8AA75_ROSNE</name>